<gene>
    <name evidence="5" type="ORF">GCM10009681_37700</name>
</gene>
<dbReference type="EMBL" id="BAAALS010000018">
    <property type="protein sequence ID" value="GAA1763097.1"/>
    <property type="molecule type" value="Genomic_DNA"/>
</dbReference>
<keyword evidence="4" id="KW-0408">Iron</keyword>
<keyword evidence="2" id="KW-0349">Heme</keyword>
<organism evidence="5 6">
    <name type="scientific">Luedemannella helvata</name>
    <dbReference type="NCBI Taxonomy" id="349315"/>
    <lineage>
        <taxon>Bacteria</taxon>
        <taxon>Bacillati</taxon>
        <taxon>Actinomycetota</taxon>
        <taxon>Actinomycetes</taxon>
        <taxon>Micromonosporales</taxon>
        <taxon>Micromonosporaceae</taxon>
        <taxon>Luedemannella</taxon>
    </lineage>
</organism>
<dbReference type="SUPFAM" id="SSF46458">
    <property type="entry name" value="Globin-like"/>
    <property type="match status" value="1"/>
</dbReference>
<evidence type="ECO:0000313" key="6">
    <source>
        <dbReference type="Proteomes" id="UP001500655"/>
    </source>
</evidence>
<evidence type="ECO:0000313" key="5">
    <source>
        <dbReference type="EMBL" id="GAA1763097.1"/>
    </source>
</evidence>
<dbReference type="CDD" id="cd00454">
    <property type="entry name" value="TrHb1_N"/>
    <property type="match status" value="1"/>
</dbReference>
<evidence type="ECO:0000256" key="1">
    <source>
        <dbReference type="ARBA" id="ARBA00022448"/>
    </source>
</evidence>
<dbReference type="RefSeq" id="WP_344083400.1">
    <property type="nucleotide sequence ID" value="NZ_BAAALS010000018.1"/>
</dbReference>
<dbReference type="InterPro" id="IPR012292">
    <property type="entry name" value="Globin/Proto"/>
</dbReference>
<keyword evidence="6" id="KW-1185">Reference proteome</keyword>
<protein>
    <submittedName>
        <fullName evidence="5">Group 1 truncated hemoglobin</fullName>
    </submittedName>
</protein>
<proteinExistence type="predicted"/>
<dbReference type="InterPro" id="IPR009050">
    <property type="entry name" value="Globin-like_sf"/>
</dbReference>
<sequence>MTQTAEPTFYEQVGGGPAVQKLVEVFYDLVWSDPQLAGYFVNADRDRLRVHQAKLISSVLGGPREYSGRELAEAHQGLNITSADYDRVVEHLVAACAKLDVPQHIVSAVGSVVAEVKPAIATGEAGRP</sequence>
<accession>A0ABP4WYA4</accession>
<comment type="caution">
    <text evidence="5">The sequence shown here is derived from an EMBL/GenBank/DDBJ whole genome shotgun (WGS) entry which is preliminary data.</text>
</comment>
<evidence type="ECO:0000256" key="2">
    <source>
        <dbReference type="ARBA" id="ARBA00022617"/>
    </source>
</evidence>
<dbReference type="Pfam" id="PF01152">
    <property type="entry name" value="Bac_globin"/>
    <property type="match status" value="1"/>
</dbReference>
<dbReference type="Gene3D" id="1.10.490.10">
    <property type="entry name" value="Globins"/>
    <property type="match status" value="1"/>
</dbReference>
<reference evidence="6" key="1">
    <citation type="journal article" date="2019" name="Int. J. Syst. Evol. Microbiol.">
        <title>The Global Catalogue of Microorganisms (GCM) 10K type strain sequencing project: providing services to taxonomists for standard genome sequencing and annotation.</title>
        <authorList>
            <consortium name="The Broad Institute Genomics Platform"/>
            <consortium name="The Broad Institute Genome Sequencing Center for Infectious Disease"/>
            <person name="Wu L."/>
            <person name="Ma J."/>
        </authorList>
    </citation>
    <scope>NUCLEOTIDE SEQUENCE [LARGE SCALE GENOMIC DNA]</scope>
    <source>
        <strain evidence="6">JCM 13249</strain>
    </source>
</reference>
<name>A0ABP4WYA4_9ACTN</name>
<evidence type="ECO:0000256" key="4">
    <source>
        <dbReference type="ARBA" id="ARBA00023004"/>
    </source>
</evidence>
<dbReference type="Proteomes" id="UP001500655">
    <property type="component" value="Unassembled WGS sequence"/>
</dbReference>
<dbReference type="InterPro" id="IPR001486">
    <property type="entry name" value="Hemoglobin_trunc"/>
</dbReference>
<evidence type="ECO:0000256" key="3">
    <source>
        <dbReference type="ARBA" id="ARBA00022723"/>
    </source>
</evidence>
<keyword evidence="3" id="KW-0479">Metal-binding</keyword>
<keyword evidence="1" id="KW-0813">Transport</keyword>